<protein>
    <submittedName>
        <fullName evidence="1">Uncharacterized protein</fullName>
    </submittedName>
</protein>
<sequence length="218" mass="25066">MNESDSGSLSLSGISGFVCINDQITEYQLVGVGVDSLSIAFENGVARGFRSAFEKWRWFKRKGKGKSTHTIWLGPKLPKGLSVEYKKFHFVPYEALYILIQPDHLLGQDLEPARGELLIKALETASKELSRWFGPITLEMLLHARLKSLEICWDFRDLWFHYLIDLPLKFKRNGEYKSGLESSSSERLKSNSQQECDVGLKQYTRDCGWRMCDVLYEN</sequence>
<reference evidence="1 2" key="1">
    <citation type="submission" date="2017-06" db="EMBL/GenBank/DDBJ databases">
        <title>Novel microbial phyla capable of carbon fixation and sulfur reduction in deep-sea sediments.</title>
        <authorList>
            <person name="Huang J."/>
            <person name="Baker B."/>
            <person name="Wang Y."/>
        </authorList>
    </citation>
    <scope>NUCLEOTIDE SEQUENCE [LARGE SCALE GENOMIC DNA]</scope>
    <source>
        <strain evidence="1">B3_LCP</strain>
    </source>
</reference>
<comment type="caution">
    <text evidence="1">The sequence shown here is derived from an EMBL/GenBank/DDBJ whole genome shotgun (WGS) entry which is preliminary data.</text>
</comment>
<dbReference type="Proteomes" id="UP000319619">
    <property type="component" value="Unassembled WGS sequence"/>
</dbReference>
<evidence type="ECO:0000313" key="1">
    <source>
        <dbReference type="EMBL" id="TKJ36919.1"/>
    </source>
</evidence>
<name>A0A532UPQ9_UNCL8</name>
<organism evidence="1 2">
    <name type="scientific">candidate division LCP-89 bacterium B3_LCP</name>
    <dbReference type="NCBI Taxonomy" id="2012998"/>
    <lineage>
        <taxon>Bacteria</taxon>
        <taxon>Pseudomonadati</taxon>
        <taxon>Bacteria division LCP-89</taxon>
    </lineage>
</organism>
<dbReference type="EMBL" id="NJBN01000014">
    <property type="protein sequence ID" value="TKJ36919.1"/>
    <property type="molecule type" value="Genomic_DNA"/>
</dbReference>
<accession>A0A532UPQ9</accession>
<evidence type="ECO:0000313" key="2">
    <source>
        <dbReference type="Proteomes" id="UP000319619"/>
    </source>
</evidence>
<dbReference type="AlphaFoldDB" id="A0A532UPQ9"/>
<proteinExistence type="predicted"/>
<gene>
    <name evidence="1" type="ORF">CEE37_14485</name>
</gene>